<keyword evidence="1" id="KW-0732">Signal</keyword>
<sequence length="125" mass="13089">MRVLTTRGIQILAALAAVAVLTGAQIPAAIAAPKATKTPARPCTTKYKVTGKSVAVRKPAWNDGPVATPNSPIVRYLHRGDIVTSCVAAIARTHQGPAYRKCGTGGHIWRIVQGGQVPATCLQKL</sequence>
<protein>
    <recommendedName>
        <fullName evidence="4">Secreted protein</fullName>
    </recommendedName>
</protein>
<comment type="caution">
    <text evidence="2">The sequence shown here is derived from an EMBL/GenBank/DDBJ whole genome shotgun (WGS) entry which is preliminary data.</text>
</comment>
<proteinExistence type="predicted"/>
<dbReference type="EMBL" id="BMWD01000040">
    <property type="protein sequence ID" value="GGX94078.1"/>
    <property type="molecule type" value="Genomic_DNA"/>
</dbReference>
<keyword evidence="3" id="KW-1185">Reference proteome</keyword>
<reference evidence="2" key="2">
    <citation type="submission" date="2020-09" db="EMBL/GenBank/DDBJ databases">
        <authorList>
            <person name="Sun Q."/>
            <person name="Ohkuma M."/>
        </authorList>
    </citation>
    <scope>NUCLEOTIDE SEQUENCE</scope>
    <source>
        <strain evidence="2">JCM 4956</strain>
    </source>
</reference>
<evidence type="ECO:0000313" key="3">
    <source>
        <dbReference type="Proteomes" id="UP000645555"/>
    </source>
</evidence>
<evidence type="ECO:0008006" key="4">
    <source>
        <dbReference type="Google" id="ProtNLM"/>
    </source>
</evidence>
<evidence type="ECO:0000313" key="2">
    <source>
        <dbReference type="EMBL" id="GGX94078.1"/>
    </source>
</evidence>
<feature type="signal peptide" evidence="1">
    <location>
        <begin position="1"/>
        <end position="31"/>
    </location>
</feature>
<reference evidence="2" key="1">
    <citation type="journal article" date="2014" name="Int. J. Syst. Evol. Microbiol.">
        <title>Complete genome sequence of Corynebacterium casei LMG S-19264T (=DSM 44701T), isolated from a smear-ripened cheese.</title>
        <authorList>
            <consortium name="US DOE Joint Genome Institute (JGI-PGF)"/>
            <person name="Walter F."/>
            <person name="Albersmeier A."/>
            <person name="Kalinowski J."/>
            <person name="Ruckert C."/>
        </authorList>
    </citation>
    <scope>NUCLEOTIDE SEQUENCE</scope>
    <source>
        <strain evidence="2">JCM 4956</strain>
    </source>
</reference>
<evidence type="ECO:0000256" key="1">
    <source>
        <dbReference type="SAM" id="SignalP"/>
    </source>
</evidence>
<feature type="chain" id="PRO_5037915906" description="Secreted protein" evidence="1">
    <location>
        <begin position="32"/>
        <end position="125"/>
    </location>
</feature>
<organism evidence="2 3">
    <name type="scientific">Streptomyces fructofermentans</name>
    <dbReference type="NCBI Taxonomy" id="152141"/>
    <lineage>
        <taxon>Bacteria</taxon>
        <taxon>Bacillati</taxon>
        <taxon>Actinomycetota</taxon>
        <taxon>Actinomycetes</taxon>
        <taxon>Kitasatosporales</taxon>
        <taxon>Streptomycetaceae</taxon>
        <taxon>Streptomyces</taxon>
    </lineage>
</organism>
<dbReference type="AlphaFoldDB" id="A0A918NTF9"/>
<gene>
    <name evidence="2" type="ORF">GCM10010515_71240</name>
</gene>
<accession>A0A918NTF9</accession>
<dbReference type="Proteomes" id="UP000645555">
    <property type="component" value="Unassembled WGS sequence"/>
</dbReference>
<name>A0A918NTF9_9ACTN</name>